<evidence type="ECO:0000313" key="5">
    <source>
        <dbReference type="Proteomes" id="UP000181976"/>
    </source>
</evidence>
<dbReference type="PANTHER" id="PTHR35561">
    <property type="entry name" value="RNA 2',3'-CYCLIC PHOSPHODIESTERASE"/>
    <property type="match status" value="1"/>
</dbReference>
<dbReference type="GO" id="GO:0016874">
    <property type="term" value="F:ligase activity"/>
    <property type="evidence" value="ECO:0007669"/>
    <property type="project" value="UniProtKB-KW"/>
</dbReference>
<feature type="domain" description="Phosphoesterase HXTX" evidence="3">
    <location>
        <begin position="120"/>
        <end position="180"/>
    </location>
</feature>
<dbReference type="eggNOG" id="COG1514">
    <property type="taxonomic scope" value="Bacteria"/>
</dbReference>
<dbReference type="InterPro" id="IPR004175">
    <property type="entry name" value="RNA_CPDase"/>
</dbReference>
<dbReference type="PANTHER" id="PTHR35561:SF1">
    <property type="entry name" value="RNA 2',3'-CYCLIC PHOSPHODIESTERASE"/>
    <property type="match status" value="1"/>
</dbReference>
<dbReference type="InterPro" id="IPR009097">
    <property type="entry name" value="Cyclic_Pdiesterase"/>
</dbReference>
<keyword evidence="5" id="KW-1185">Reference proteome</keyword>
<feature type="active site" description="Proton donor" evidence="2">
    <location>
        <position position="44"/>
    </location>
</feature>
<accession>A0A1I2F913</accession>
<dbReference type="OrthoDB" id="9789350at2"/>
<dbReference type="Proteomes" id="UP000181976">
    <property type="component" value="Unassembled WGS sequence"/>
</dbReference>
<protein>
    <recommendedName>
        <fullName evidence="2">RNA 2',3'-cyclic phosphodiesterase</fullName>
        <shortName evidence="2">RNA 2',3'-CPDase</shortName>
        <ecNumber evidence="2">3.1.4.58</ecNumber>
    </recommendedName>
</protein>
<comment type="function">
    <text evidence="2">Hydrolyzes RNA 2',3'-cyclic phosphodiester to an RNA 2'-phosphomonoester.</text>
</comment>
<keyword evidence="1 2" id="KW-0378">Hydrolase</keyword>
<feature type="domain" description="Phosphoesterase HXTX" evidence="3">
    <location>
        <begin position="13"/>
        <end position="95"/>
    </location>
</feature>
<dbReference type="InterPro" id="IPR014051">
    <property type="entry name" value="Phosphoesterase_HXTX"/>
</dbReference>
<dbReference type="Pfam" id="PF02834">
    <property type="entry name" value="LigT_PEase"/>
    <property type="match status" value="2"/>
</dbReference>
<dbReference type="GO" id="GO:0004113">
    <property type="term" value="F:2',3'-cyclic-nucleotide 3'-phosphodiesterase activity"/>
    <property type="evidence" value="ECO:0007669"/>
    <property type="project" value="InterPro"/>
</dbReference>
<organism evidence="4 5">
    <name type="scientific">Thermophagus xiamenensis</name>
    <dbReference type="NCBI Taxonomy" id="385682"/>
    <lineage>
        <taxon>Bacteria</taxon>
        <taxon>Pseudomonadati</taxon>
        <taxon>Bacteroidota</taxon>
        <taxon>Bacteroidia</taxon>
        <taxon>Marinilabiliales</taxon>
        <taxon>Marinilabiliaceae</taxon>
        <taxon>Thermophagus</taxon>
    </lineage>
</organism>
<dbReference type="HAMAP" id="MF_01940">
    <property type="entry name" value="RNA_CPDase"/>
    <property type="match status" value="1"/>
</dbReference>
<dbReference type="Gene3D" id="3.90.1140.10">
    <property type="entry name" value="Cyclic phosphodiesterase"/>
    <property type="match status" value="1"/>
</dbReference>
<dbReference type="AlphaFoldDB" id="A0A1I2F913"/>
<proteinExistence type="inferred from homology"/>
<gene>
    <name evidence="4" type="ORF">SAMN05444380_1276</name>
</gene>
<keyword evidence="4" id="KW-0436">Ligase</keyword>
<reference evidence="4 5" key="1">
    <citation type="submission" date="2016-10" db="EMBL/GenBank/DDBJ databases">
        <authorList>
            <person name="de Groot N.N."/>
        </authorList>
    </citation>
    <scope>NUCLEOTIDE SEQUENCE [LARGE SCALE GENOMIC DNA]</scope>
    <source>
        <strain evidence="4 5">DSM 19012</strain>
    </source>
</reference>
<dbReference type="SUPFAM" id="SSF55144">
    <property type="entry name" value="LigT-like"/>
    <property type="match status" value="1"/>
</dbReference>
<dbReference type="EC" id="3.1.4.58" evidence="2"/>
<comment type="catalytic activity">
    <reaction evidence="2">
        <text>a 3'-end 2',3'-cyclophospho-ribonucleotide-RNA + H2O = a 3'-end 2'-phospho-ribonucleotide-RNA + H(+)</text>
        <dbReference type="Rhea" id="RHEA:11828"/>
        <dbReference type="Rhea" id="RHEA-COMP:10464"/>
        <dbReference type="Rhea" id="RHEA-COMP:17353"/>
        <dbReference type="ChEBI" id="CHEBI:15377"/>
        <dbReference type="ChEBI" id="CHEBI:15378"/>
        <dbReference type="ChEBI" id="CHEBI:83064"/>
        <dbReference type="ChEBI" id="CHEBI:173113"/>
        <dbReference type="EC" id="3.1.4.58"/>
    </reaction>
</comment>
<dbReference type="STRING" id="385682.SAMN05444380_1276"/>
<name>A0A1I2F913_9BACT</name>
<comment type="similarity">
    <text evidence="2">Belongs to the 2H phosphoesterase superfamily. ThpR family.</text>
</comment>
<feature type="short sequence motif" description="HXTX 2" evidence="2">
    <location>
        <begin position="131"/>
        <end position="134"/>
    </location>
</feature>
<evidence type="ECO:0000313" key="4">
    <source>
        <dbReference type="EMBL" id="SFF01287.1"/>
    </source>
</evidence>
<evidence type="ECO:0000256" key="2">
    <source>
        <dbReference type="HAMAP-Rule" id="MF_01940"/>
    </source>
</evidence>
<dbReference type="GO" id="GO:0008664">
    <property type="term" value="F:RNA 2',3'-cyclic 3'-phosphodiesterase activity"/>
    <property type="evidence" value="ECO:0007669"/>
    <property type="project" value="UniProtKB-EC"/>
</dbReference>
<feature type="short sequence motif" description="HXTX 1" evidence="2">
    <location>
        <begin position="44"/>
        <end position="47"/>
    </location>
</feature>
<dbReference type="NCBIfam" id="TIGR02258">
    <property type="entry name" value="2_5_ligase"/>
    <property type="match status" value="1"/>
</dbReference>
<evidence type="ECO:0000259" key="3">
    <source>
        <dbReference type="Pfam" id="PF02834"/>
    </source>
</evidence>
<feature type="active site" description="Proton acceptor" evidence="2">
    <location>
        <position position="131"/>
    </location>
</feature>
<sequence>MQQRIRTFIGIPLPGLEGLVEWQDELKQKLNGEKVKWNEKHLWHLTLKFIGDLEPQKVQSLCFALGNEFSGSSQGQLIVKGAGIFGQIRNPKVVWAGIEDSSWLQNIWHQTQAGVIASLDMERDGKPFRPHLTIGRVKYLKNTKALFDEVKAVKENRWGIVQVRYVVLYKSRLTTNGPIYSEIERFPLGYGV</sequence>
<evidence type="ECO:0000256" key="1">
    <source>
        <dbReference type="ARBA" id="ARBA00022801"/>
    </source>
</evidence>
<dbReference type="EMBL" id="FONA01000027">
    <property type="protein sequence ID" value="SFF01287.1"/>
    <property type="molecule type" value="Genomic_DNA"/>
</dbReference>
<dbReference type="InParanoid" id="A0A1I2F913"/>